<proteinExistence type="inferred from homology"/>
<dbReference type="InterPro" id="IPR027417">
    <property type="entry name" value="P-loop_NTPase"/>
</dbReference>
<dbReference type="InterPro" id="IPR017871">
    <property type="entry name" value="ABC_transporter-like_CS"/>
</dbReference>
<dbReference type="InterPro" id="IPR050763">
    <property type="entry name" value="ABC_transporter_ATP-binding"/>
</dbReference>
<reference evidence="8" key="1">
    <citation type="submission" date="2016-10" db="EMBL/GenBank/DDBJ databases">
        <authorList>
            <person name="Varghese N."/>
            <person name="Submissions S."/>
        </authorList>
    </citation>
    <scope>NUCLEOTIDE SEQUENCE [LARGE SCALE GENOMIC DNA]</scope>
    <source>
        <strain evidence="8">CGMCC 1.7736</strain>
    </source>
</reference>
<comment type="similarity">
    <text evidence="1">Belongs to the ABC transporter superfamily.</text>
</comment>
<dbReference type="Pfam" id="PF00005">
    <property type="entry name" value="ABC_tran"/>
    <property type="match status" value="1"/>
</dbReference>
<evidence type="ECO:0000256" key="2">
    <source>
        <dbReference type="ARBA" id="ARBA00022448"/>
    </source>
</evidence>
<dbReference type="AlphaFoldDB" id="A0A1I6GMR5"/>
<keyword evidence="2" id="KW-0813">Transport</keyword>
<dbReference type="STRING" id="553469.SAMN04487947_1392"/>
<feature type="compositionally biased region" description="Basic and acidic residues" evidence="5">
    <location>
        <begin position="317"/>
        <end position="335"/>
    </location>
</feature>
<dbReference type="EMBL" id="FOYT01000001">
    <property type="protein sequence ID" value="SFR43421.1"/>
    <property type="molecule type" value="Genomic_DNA"/>
</dbReference>
<evidence type="ECO:0000313" key="8">
    <source>
        <dbReference type="Proteomes" id="UP000198531"/>
    </source>
</evidence>
<feature type="domain" description="ABC transporter" evidence="6">
    <location>
        <begin position="5"/>
        <end position="227"/>
    </location>
</feature>
<dbReference type="PANTHER" id="PTHR42711:SF5">
    <property type="entry name" value="ABC TRANSPORTER ATP-BINDING PROTEIN NATA"/>
    <property type="match status" value="1"/>
</dbReference>
<feature type="region of interest" description="Disordered" evidence="5">
    <location>
        <begin position="297"/>
        <end position="335"/>
    </location>
</feature>
<evidence type="ECO:0000313" key="7">
    <source>
        <dbReference type="EMBL" id="SFR43421.1"/>
    </source>
</evidence>
<keyword evidence="8" id="KW-1185">Reference proteome</keyword>
<feature type="compositionally biased region" description="Low complexity" evidence="5">
    <location>
        <begin position="305"/>
        <end position="316"/>
    </location>
</feature>
<dbReference type="GO" id="GO:0005524">
    <property type="term" value="F:ATP binding"/>
    <property type="evidence" value="ECO:0007669"/>
    <property type="project" value="UniProtKB-KW"/>
</dbReference>
<dbReference type="Proteomes" id="UP000198531">
    <property type="component" value="Unassembled WGS sequence"/>
</dbReference>
<keyword evidence="4 7" id="KW-0067">ATP-binding</keyword>
<dbReference type="Gene3D" id="3.40.50.300">
    <property type="entry name" value="P-loop containing nucleotide triphosphate hydrolases"/>
    <property type="match status" value="1"/>
</dbReference>
<evidence type="ECO:0000256" key="5">
    <source>
        <dbReference type="SAM" id="MobiDB-lite"/>
    </source>
</evidence>
<dbReference type="PROSITE" id="PS50893">
    <property type="entry name" value="ABC_TRANSPORTER_2"/>
    <property type="match status" value="1"/>
</dbReference>
<dbReference type="OrthoDB" id="87732at2157"/>
<organism evidence="7 8">
    <name type="scientific">Halogeometricum rufum</name>
    <dbReference type="NCBI Taxonomy" id="553469"/>
    <lineage>
        <taxon>Archaea</taxon>
        <taxon>Methanobacteriati</taxon>
        <taxon>Methanobacteriota</taxon>
        <taxon>Stenosarchaea group</taxon>
        <taxon>Halobacteria</taxon>
        <taxon>Halobacteriales</taxon>
        <taxon>Haloferacaceae</taxon>
        <taxon>Halogeometricum</taxon>
    </lineage>
</organism>
<evidence type="ECO:0000259" key="6">
    <source>
        <dbReference type="PROSITE" id="PS50893"/>
    </source>
</evidence>
<dbReference type="PROSITE" id="PS00211">
    <property type="entry name" value="ABC_TRANSPORTER_1"/>
    <property type="match status" value="1"/>
</dbReference>
<dbReference type="InterPro" id="IPR003593">
    <property type="entry name" value="AAA+_ATPase"/>
</dbReference>
<dbReference type="CDD" id="cd03230">
    <property type="entry name" value="ABC_DR_subfamily_A"/>
    <property type="match status" value="1"/>
</dbReference>
<dbReference type="RefSeq" id="WP_089805848.1">
    <property type="nucleotide sequence ID" value="NZ_FOYT01000001.1"/>
</dbReference>
<dbReference type="SUPFAM" id="SSF52540">
    <property type="entry name" value="P-loop containing nucleoside triphosphate hydrolases"/>
    <property type="match status" value="1"/>
</dbReference>
<dbReference type="PANTHER" id="PTHR42711">
    <property type="entry name" value="ABC TRANSPORTER ATP-BINDING PROTEIN"/>
    <property type="match status" value="1"/>
</dbReference>
<name>A0A1I6GMR5_9EURY</name>
<accession>A0A1I6GMR5</accession>
<evidence type="ECO:0000256" key="4">
    <source>
        <dbReference type="ARBA" id="ARBA00022840"/>
    </source>
</evidence>
<keyword evidence="3" id="KW-0547">Nucleotide-binding</keyword>
<sequence>MDEVLVAADVRKSYGDRDALAGVSLSVAEGEVFGLIGPNGAGKTTLVRALTGTTAVEGDVSVLGTPPTSVERSRIGLLPQSFSPASRLTARELVAYYAGLYDEARDTDSVLADVGLTGDDADTWYEDLSGGQQRRACVAAALVNDPDVLFLDEPTTGIDPAGRRSLWTLLDGLAAGGTTVFLTSHSMAEVERLADRVGLLNAGELVAVGSPGELVAEYGGASRLEVETDATPDSLPDIVRRQYRLAARDGRLVFEGLAPRDIGDAVRELESAGVEYDALTWTQPDLEDVYLSLTGESFEDGPAVADAPMADGGSADSDGRGENGRDRGRGRGGDR</sequence>
<evidence type="ECO:0000256" key="1">
    <source>
        <dbReference type="ARBA" id="ARBA00005417"/>
    </source>
</evidence>
<protein>
    <submittedName>
        <fullName evidence="7">ABC-2 type transport system ATP-binding protein</fullName>
    </submittedName>
</protein>
<gene>
    <name evidence="7" type="ORF">SAMN04487947_1392</name>
</gene>
<dbReference type="InterPro" id="IPR003439">
    <property type="entry name" value="ABC_transporter-like_ATP-bd"/>
</dbReference>
<evidence type="ECO:0000256" key="3">
    <source>
        <dbReference type="ARBA" id="ARBA00022741"/>
    </source>
</evidence>
<dbReference type="GO" id="GO:0016887">
    <property type="term" value="F:ATP hydrolysis activity"/>
    <property type="evidence" value="ECO:0007669"/>
    <property type="project" value="InterPro"/>
</dbReference>
<dbReference type="SMART" id="SM00382">
    <property type="entry name" value="AAA"/>
    <property type="match status" value="1"/>
</dbReference>